<organism evidence="2 3">
    <name type="scientific">Streptomyces neyagawaensis</name>
    <dbReference type="NCBI Taxonomy" id="42238"/>
    <lineage>
        <taxon>Bacteria</taxon>
        <taxon>Bacillati</taxon>
        <taxon>Actinomycetota</taxon>
        <taxon>Actinomycetes</taxon>
        <taxon>Kitasatosporales</taxon>
        <taxon>Streptomycetaceae</taxon>
        <taxon>Streptomyces</taxon>
    </lineage>
</organism>
<reference evidence="2 3" key="1">
    <citation type="submission" date="2024-06" db="EMBL/GenBank/DDBJ databases">
        <title>The Natural Products Discovery Center: Release of the First 8490 Sequenced Strains for Exploring Actinobacteria Biosynthetic Diversity.</title>
        <authorList>
            <person name="Kalkreuter E."/>
            <person name="Kautsar S.A."/>
            <person name="Yang D."/>
            <person name="Bader C.D."/>
            <person name="Teijaro C.N."/>
            <person name="Fluegel L."/>
            <person name="Davis C.M."/>
            <person name="Simpson J.R."/>
            <person name="Lauterbach L."/>
            <person name="Steele A.D."/>
            <person name="Gui C."/>
            <person name="Meng S."/>
            <person name="Li G."/>
            <person name="Viehrig K."/>
            <person name="Ye F."/>
            <person name="Su P."/>
            <person name="Kiefer A.F."/>
            <person name="Nichols A."/>
            <person name="Cepeda A.J."/>
            <person name="Yan W."/>
            <person name="Fan B."/>
            <person name="Jiang Y."/>
            <person name="Adhikari A."/>
            <person name="Zheng C.-J."/>
            <person name="Schuster L."/>
            <person name="Cowan T.M."/>
            <person name="Smanski M.J."/>
            <person name="Chevrette M.G."/>
            <person name="De Carvalho L.P.S."/>
            <person name="Shen B."/>
        </authorList>
    </citation>
    <scope>NUCLEOTIDE SEQUENCE [LARGE SCALE GENOMIC DNA]</scope>
    <source>
        <strain evidence="2 3">NPDC046851</strain>
    </source>
</reference>
<dbReference type="RefSeq" id="WP_359690213.1">
    <property type="nucleotide sequence ID" value="NZ_JBEYXT010000006.1"/>
</dbReference>
<name>A0ABV3ASE3_9ACTN</name>
<sequence length="292" mass="31952">MQRSTWPLLDGRTRPLKLKEWGDLAVMDPDAGKPPRGRGFLAAEKDWLHIDAGSALENPIVTLYAGQDPGAEDGWDEVEEITVVSTTGFLALCDSGYEPLRKENLATAGAGPYLVRVHASDRSVDDKRPRFLIQVIPGDRTGAQPEPPSATLEEAAGPLLVRTSFEQPDQWARLLQAVEEGPEGHEPIESITVVDNRAYSGFTAEQILARIGRDDEDWPDSALVLIADERALGSAEFPLLAVNNLPDEDDAPFRITLAAAGSFVDNMELANTYFAEWAVGVEADGVYREEHY</sequence>
<proteinExistence type="predicted"/>
<keyword evidence="3" id="KW-1185">Reference proteome</keyword>
<protein>
    <recommendedName>
        <fullName evidence="1">DUF6924 domain-containing protein</fullName>
    </recommendedName>
</protein>
<dbReference type="EMBL" id="JBEYXT010000006">
    <property type="protein sequence ID" value="MEU6799914.1"/>
    <property type="molecule type" value="Genomic_DNA"/>
</dbReference>
<gene>
    <name evidence="2" type="ORF">ABZ931_02670</name>
</gene>
<dbReference type="Pfam" id="PF21962">
    <property type="entry name" value="DUF6924"/>
    <property type="match status" value="1"/>
</dbReference>
<comment type="caution">
    <text evidence="2">The sequence shown here is derived from an EMBL/GenBank/DDBJ whole genome shotgun (WGS) entry which is preliminary data.</text>
</comment>
<evidence type="ECO:0000313" key="3">
    <source>
        <dbReference type="Proteomes" id="UP001551189"/>
    </source>
</evidence>
<accession>A0ABV3ASE3</accession>
<dbReference type="Proteomes" id="UP001551189">
    <property type="component" value="Unassembled WGS sequence"/>
</dbReference>
<dbReference type="InterPro" id="IPR053832">
    <property type="entry name" value="DUF6924"/>
</dbReference>
<feature type="domain" description="DUF6924" evidence="1">
    <location>
        <begin position="158"/>
        <end position="289"/>
    </location>
</feature>
<evidence type="ECO:0000259" key="1">
    <source>
        <dbReference type="Pfam" id="PF21962"/>
    </source>
</evidence>
<evidence type="ECO:0000313" key="2">
    <source>
        <dbReference type="EMBL" id="MEU6799914.1"/>
    </source>
</evidence>